<gene>
    <name evidence="5" type="ORF">X975_02819</name>
</gene>
<dbReference type="GO" id="GO:0005634">
    <property type="term" value="C:nucleus"/>
    <property type="evidence" value="ECO:0007669"/>
    <property type="project" value="UniProtKB-SubCell"/>
</dbReference>
<dbReference type="STRING" id="407821.A0A087SWU0"/>
<feature type="domain" description="ELYS-like" evidence="4">
    <location>
        <begin position="219"/>
        <end position="443"/>
    </location>
</feature>
<evidence type="ECO:0000256" key="3">
    <source>
        <dbReference type="SAM" id="MobiDB-lite"/>
    </source>
</evidence>
<proteinExistence type="predicted"/>
<feature type="compositionally biased region" description="Polar residues" evidence="3">
    <location>
        <begin position="792"/>
        <end position="801"/>
    </location>
</feature>
<dbReference type="EMBL" id="KK112313">
    <property type="protein sequence ID" value="KFM57329.1"/>
    <property type="molecule type" value="Genomic_DNA"/>
</dbReference>
<feature type="region of interest" description="Disordered" evidence="3">
    <location>
        <begin position="1326"/>
        <end position="1368"/>
    </location>
</feature>
<organism evidence="5 6">
    <name type="scientific">Stegodyphus mimosarum</name>
    <name type="common">African social velvet spider</name>
    <dbReference type="NCBI Taxonomy" id="407821"/>
    <lineage>
        <taxon>Eukaryota</taxon>
        <taxon>Metazoa</taxon>
        <taxon>Ecdysozoa</taxon>
        <taxon>Arthropoda</taxon>
        <taxon>Chelicerata</taxon>
        <taxon>Arachnida</taxon>
        <taxon>Araneae</taxon>
        <taxon>Araneomorphae</taxon>
        <taxon>Entelegynae</taxon>
        <taxon>Eresoidea</taxon>
        <taxon>Eresidae</taxon>
        <taxon>Stegodyphus</taxon>
    </lineage>
</organism>
<feature type="compositionally biased region" description="Basic and acidic residues" evidence="3">
    <location>
        <begin position="1107"/>
        <end position="1117"/>
    </location>
</feature>
<feature type="region of interest" description="Disordered" evidence="3">
    <location>
        <begin position="1095"/>
        <end position="1258"/>
    </location>
</feature>
<sequence length="1382" mass="154792">MAKLGPQVLINPKDMYSSLMVAGLVDACSDADAVPLLTQRETLLQLALEYHYPYFFVKCLKEWRYSDSVHECCTSRALLNWVWKSVKNIKSSIDKLSLPLFNCCGFDIDGSSLKHLYCYKRQLNFIDSVISAYQEYVTPRTEQGIQDLQCRKDVVNSINLYLQVLLWLRSVHILPEVCEGEEFEGTSILYPVSTLVEAYALRRRQLQSIHSSIGSTDILLIDGLIEEAGVSNTWQEKGGTGTYPPPSIYAAISCYLIEGVSTELIHALLYYLLLDIYNFSSSNGNDLSESGLKKFPIIFGMSQSVEKLIEAFWFLDRQDFEEAINRFLNPAIRTSDILPWQHQRIIKSFLYSRESQKALKFIDYMDPPQNSIEEMKLCLSVLLSHGAITRAFYYQRKKQNGPQAEELLIHLFRGCQEMHKMKELLYMPMNTFESSLFVKYLSENEDFRAQEVLVIYHLRHCNYSEAARVNERLSHCQLSGKQFATDRAVDRDALVETYLAAVPRAEKRLVEEIKRLPSRTIEKAGKSNYVLQPLSLPIRQSSTQGETYSDFLNALMCSASAMFAPSPCNATQFHFAVPHDNKTPVKARSGTSFKDFPFLRPPVTPECARPSVEPMRATPILKRNLSSTSCNEESSPTKKSRLLDNATFKVGLASKRSIPKNLAGDVASLLQTPPIHRKSSKLDKTSIFRQSTPVPQSILKKPTQTSKCKEVDSIDSPVLSSISGWSEEGKESDDELLVDALTENPVIADSENPSRQIRFNVTVKDQSSVKESTIPPEIVSGTSSEQDEPFMESSNCQTEKSKNLTPTLNACISEVNEDIMQRKALTDLKRQPLKEHLKLTSDNGAPVPPSESVLTEKSINLTEFMGRNIEVAFSASDSVSNLPECTHEEPLSEEMMAKATAADEKMECKLPVICDIEMSSSIMGQADSVFMTPSKRSFVISPRRPLRQSNSISPQCEQAIEEKTKAEDIKCKEDSSLKDRAADPIKLGSNLDEEYVQMDSSKSDIFLSPSSDFDFDTPSSSKKPQSKVRYSSVSKSIAVFESNELRQEILHFLKEEEQVPPKSEFNPFEKKTVTSLPKKFVFRKSVFPQSIETELQENLQEGNKVSSTKESDKDVSKSRPSFWLTSATSQTYEEFSSTLRNRIPDSRKDGEQAFVSSPTDNGSKEVSKEISKGTSKGNEEGGSDKTCTDVKKNVKESSSVITPRLPKKKGKAKDKISKKTEFSFAEPHSPAGPEILEALSSPPDRPVPTFMFSPPLTRGRLRQKRLSESMDSSFASTASNVSFQEKKPPVDAILGKIMQEKAPESKALTATKLAKSIKKKAIAKKTNRLRPILESSGDSSILEKSSVNQSKNLSQSPSMHTMILRQGKVKKKLGNVSFSSVQ</sequence>
<feature type="non-terminal residue" evidence="5">
    <location>
        <position position="1382"/>
    </location>
</feature>
<dbReference type="Pfam" id="PF13934">
    <property type="entry name" value="ELYS"/>
    <property type="match status" value="1"/>
</dbReference>
<reference evidence="5 6" key="1">
    <citation type="submission" date="2013-11" db="EMBL/GenBank/DDBJ databases">
        <title>Genome sequencing of Stegodyphus mimosarum.</title>
        <authorList>
            <person name="Bechsgaard J."/>
        </authorList>
    </citation>
    <scope>NUCLEOTIDE SEQUENCE [LARGE SCALE GENOMIC DNA]</scope>
</reference>
<dbReference type="InterPro" id="IPR025151">
    <property type="entry name" value="ELYS_dom"/>
</dbReference>
<dbReference type="OrthoDB" id="6430758at2759"/>
<protein>
    <submittedName>
        <fullName evidence="5">Protein ELYS</fullName>
    </submittedName>
</protein>
<dbReference type="PANTHER" id="PTHR21583:SF8">
    <property type="entry name" value="PROTEIN ELYS"/>
    <property type="match status" value="1"/>
</dbReference>
<comment type="subcellular location">
    <subcellularLocation>
        <location evidence="1">Nucleus</location>
    </subcellularLocation>
</comment>
<evidence type="ECO:0000256" key="2">
    <source>
        <dbReference type="ARBA" id="ARBA00023242"/>
    </source>
</evidence>
<feature type="compositionally biased region" description="Basic and acidic residues" evidence="3">
    <location>
        <begin position="1162"/>
        <end position="1195"/>
    </location>
</feature>
<dbReference type="InterPro" id="IPR052620">
    <property type="entry name" value="ELYS/MEL-28_NucAsmblyFactor"/>
</dbReference>
<feature type="region of interest" description="Disordered" evidence="3">
    <location>
        <begin position="768"/>
        <end position="801"/>
    </location>
</feature>
<evidence type="ECO:0000259" key="4">
    <source>
        <dbReference type="Pfam" id="PF13934"/>
    </source>
</evidence>
<feature type="compositionally biased region" description="Basic and acidic residues" evidence="3">
    <location>
        <begin position="1142"/>
        <end position="1151"/>
    </location>
</feature>
<dbReference type="Proteomes" id="UP000054359">
    <property type="component" value="Unassembled WGS sequence"/>
</dbReference>
<feature type="compositionally biased region" description="Polar residues" evidence="3">
    <location>
        <begin position="1336"/>
        <end position="1359"/>
    </location>
</feature>
<keyword evidence="6" id="KW-1185">Reference proteome</keyword>
<name>A0A087SWU0_STEMI</name>
<feature type="compositionally biased region" description="Polar residues" evidence="3">
    <location>
        <begin position="1123"/>
        <end position="1140"/>
    </location>
</feature>
<evidence type="ECO:0000256" key="1">
    <source>
        <dbReference type="ARBA" id="ARBA00004123"/>
    </source>
</evidence>
<dbReference type="PANTHER" id="PTHR21583">
    <property type="entry name" value="ELYS PROTEIN"/>
    <property type="match status" value="1"/>
</dbReference>
<evidence type="ECO:0000313" key="5">
    <source>
        <dbReference type="EMBL" id="KFM57329.1"/>
    </source>
</evidence>
<evidence type="ECO:0000313" key="6">
    <source>
        <dbReference type="Proteomes" id="UP000054359"/>
    </source>
</evidence>
<feature type="compositionally biased region" description="Polar residues" evidence="3">
    <location>
        <begin position="1095"/>
        <end position="1106"/>
    </location>
</feature>
<accession>A0A087SWU0</accession>
<keyword evidence="2" id="KW-0539">Nucleus</keyword>